<proteinExistence type="inferred from homology"/>
<dbReference type="InterPro" id="IPR000523">
    <property type="entry name" value="Mg_chelatse_chII-like_cat_dom"/>
</dbReference>
<dbReference type="InterPro" id="IPR001208">
    <property type="entry name" value="MCM_dom"/>
</dbReference>
<organism evidence="5 6">
    <name type="scientific">Candidatus Woykebacteria bacterium GWA1_44_8</name>
    <dbReference type="NCBI Taxonomy" id="1802591"/>
    <lineage>
        <taxon>Bacteria</taxon>
        <taxon>Candidatus Woykeibacteriota</taxon>
    </lineage>
</organism>
<evidence type="ECO:0000256" key="1">
    <source>
        <dbReference type="ARBA" id="ARBA00006354"/>
    </source>
</evidence>
<comment type="caution">
    <text evidence="5">The sequence shown here is derived from an EMBL/GenBank/DDBJ whole genome shotgun (WGS) entry which is preliminary data.</text>
</comment>
<keyword evidence="3" id="KW-0067">ATP-binding</keyword>
<dbReference type="NCBIfam" id="TIGR00368">
    <property type="entry name" value="YifB family Mg chelatase-like AAA ATPase"/>
    <property type="match status" value="1"/>
</dbReference>
<dbReference type="GO" id="GO:0005524">
    <property type="term" value="F:ATP binding"/>
    <property type="evidence" value="ECO:0007669"/>
    <property type="project" value="UniProtKB-KW"/>
</dbReference>
<dbReference type="SMART" id="SM00382">
    <property type="entry name" value="AAA"/>
    <property type="match status" value="1"/>
</dbReference>
<dbReference type="SUPFAM" id="SSF52540">
    <property type="entry name" value="P-loop containing nucleoside triphosphate hydrolases"/>
    <property type="match status" value="1"/>
</dbReference>
<reference evidence="5 6" key="1">
    <citation type="journal article" date="2016" name="Nat. Commun.">
        <title>Thousands of microbial genomes shed light on interconnected biogeochemical processes in an aquifer system.</title>
        <authorList>
            <person name="Anantharaman K."/>
            <person name="Brown C.T."/>
            <person name="Hug L.A."/>
            <person name="Sharon I."/>
            <person name="Castelle C.J."/>
            <person name="Probst A.J."/>
            <person name="Thomas B.C."/>
            <person name="Singh A."/>
            <person name="Wilkins M.J."/>
            <person name="Karaoz U."/>
            <person name="Brodie E.L."/>
            <person name="Williams K.H."/>
            <person name="Hubbard S.S."/>
            <person name="Banfield J.F."/>
        </authorList>
    </citation>
    <scope>NUCLEOTIDE SEQUENCE [LARGE SCALE GENOMIC DNA]</scope>
</reference>
<comment type="similarity">
    <text evidence="1">Belongs to the Mg-chelatase subunits D/I family. ComM subfamily.</text>
</comment>
<name>A0A1G1W2G6_9BACT</name>
<evidence type="ECO:0000313" key="6">
    <source>
        <dbReference type="Proteomes" id="UP000176299"/>
    </source>
</evidence>
<evidence type="ECO:0000313" key="5">
    <source>
        <dbReference type="EMBL" id="OGY21852.1"/>
    </source>
</evidence>
<dbReference type="SUPFAM" id="SSF54211">
    <property type="entry name" value="Ribosomal protein S5 domain 2-like"/>
    <property type="match status" value="1"/>
</dbReference>
<dbReference type="InterPro" id="IPR003593">
    <property type="entry name" value="AAA+_ATPase"/>
</dbReference>
<dbReference type="Pfam" id="PF13541">
    <property type="entry name" value="ChlI"/>
    <property type="match status" value="1"/>
</dbReference>
<dbReference type="InterPro" id="IPR025158">
    <property type="entry name" value="Mg_chelat-rel_C"/>
</dbReference>
<dbReference type="Proteomes" id="UP000176299">
    <property type="component" value="Unassembled WGS sequence"/>
</dbReference>
<dbReference type="AlphaFoldDB" id="A0A1G1W2G6"/>
<dbReference type="InterPro" id="IPR014721">
    <property type="entry name" value="Ribsml_uS5_D2-typ_fold_subgr"/>
</dbReference>
<dbReference type="Pfam" id="PF13335">
    <property type="entry name" value="Mg_chelatase_C"/>
    <property type="match status" value="1"/>
</dbReference>
<dbReference type="InterPro" id="IPR045006">
    <property type="entry name" value="CHLI-like"/>
</dbReference>
<evidence type="ECO:0000259" key="4">
    <source>
        <dbReference type="PROSITE" id="PS50051"/>
    </source>
</evidence>
<dbReference type="InterPro" id="IPR004482">
    <property type="entry name" value="Mg_chelat-rel"/>
</dbReference>
<sequence>MLAKVTSGATVGLNAVLITVEVDIAAQSLPSFSIVGLPDKAVEESKERVRAAVKNVGAEFPAKRIIVNLAPADLPKEGPAYDLPIALGILIASGQLSAEIADSLFIGELSLDGSLRFTSGILPATILAKEKDFKRIFIPAVNAKEAAIVDGLRAMPVENLIDLFHHLAGNKRLEPHPQIEVDLANNKIYEFDMKEIRGQETAKRALEIAAAGAHNVLLKGPPGAGKTLLARAFPSVLPRLTFEEALEVTKIYSILGQLDPEEPIVKIRPFRSPHHSASAIGLIGGGTHPKPGEISLAHRGILFLDEFPEFPRSVLESLRGPLEDGVVTVSRAAASLSFPAKFTLIAAANPCPCGFLGDTTKECTCSPGQIIRYQKRLSGPILDRIDLHVEVPAVKVDKLTGEAEAETSETIRERTQKAREAQLKRFENTDLTSNSEMGPKEIKEFCKLDPDCLNLLRAAVSKMQLSARAYHRVLKIARTIADLEGSENINTQHIAEALQYRAKLES</sequence>
<accession>A0A1G1W2G6</accession>
<dbReference type="EMBL" id="MHCN01000010">
    <property type="protein sequence ID" value="OGY21852.1"/>
    <property type="molecule type" value="Genomic_DNA"/>
</dbReference>
<gene>
    <name evidence="5" type="ORF">A2113_00805</name>
</gene>
<evidence type="ECO:0000256" key="3">
    <source>
        <dbReference type="ARBA" id="ARBA00022840"/>
    </source>
</evidence>
<feature type="domain" description="MCM C-terminal AAA(+) ATPase" evidence="4">
    <location>
        <begin position="292"/>
        <end position="387"/>
    </location>
</feature>
<dbReference type="PANTHER" id="PTHR32039">
    <property type="entry name" value="MAGNESIUM-CHELATASE SUBUNIT CHLI"/>
    <property type="match status" value="1"/>
</dbReference>
<evidence type="ECO:0000256" key="2">
    <source>
        <dbReference type="ARBA" id="ARBA00022741"/>
    </source>
</evidence>
<dbReference type="PROSITE" id="PS50051">
    <property type="entry name" value="MCM_2"/>
    <property type="match status" value="1"/>
</dbReference>
<keyword evidence="2" id="KW-0547">Nucleotide-binding</keyword>
<dbReference type="InterPro" id="IPR027417">
    <property type="entry name" value="P-loop_NTPase"/>
</dbReference>
<dbReference type="Pfam" id="PF01078">
    <property type="entry name" value="Mg_chelatase"/>
    <property type="match status" value="1"/>
</dbReference>
<protein>
    <submittedName>
        <fullName evidence="5">Magnesium chelatase</fullName>
    </submittedName>
</protein>
<dbReference type="InterPro" id="IPR020568">
    <property type="entry name" value="Ribosomal_Su5_D2-typ_SF"/>
</dbReference>
<dbReference type="Gene3D" id="3.30.230.10">
    <property type="match status" value="1"/>
</dbReference>
<dbReference type="STRING" id="1802591.A2113_00805"/>
<dbReference type="Gene3D" id="3.40.50.300">
    <property type="entry name" value="P-loop containing nucleotide triphosphate hydrolases"/>
    <property type="match status" value="1"/>
</dbReference>
<dbReference type="PRINTS" id="PR01657">
    <property type="entry name" value="MCMFAMILY"/>
</dbReference>
<dbReference type="GO" id="GO:0003677">
    <property type="term" value="F:DNA binding"/>
    <property type="evidence" value="ECO:0007669"/>
    <property type="project" value="InterPro"/>
</dbReference>
<dbReference type="PANTHER" id="PTHR32039:SF7">
    <property type="entry name" value="COMPETENCE PROTEIN COMM"/>
    <property type="match status" value="1"/>
</dbReference>